<dbReference type="PANTHER" id="PTHR11803:SF58">
    <property type="entry name" value="PROTEIN HMF1-RELATED"/>
    <property type="match status" value="1"/>
</dbReference>
<reference evidence="2 3" key="1">
    <citation type="submission" date="2019-10" db="EMBL/GenBank/DDBJ databases">
        <title>Description of Paenibacillus humi sp. nov.</title>
        <authorList>
            <person name="Carlier A."/>
            <person name="Qi S."/>
        </authorList>
    </citation>
    <scope>NUCLEOTIDE SEQUENCE [LARGE SCALE GENOMIC DNA]</scope>
    <source>
        <strain evidence="2 3">LMG 31461</strain>
    </source>
</reference>
<evidence type="ECO:0000256" key="1">
    <source>
        <dbReference type="ARBA" id="ARBA00010552"/>
    </source>
</evidence>
<dbReference type="PANTHER" id="PTHR11803">
    <property type="entry name" value="2-IMINOBUTANOATE/2-IMINOPROPANOATE DEAMINASE RIDA"/>
    <property type="match status" value="1"/>
</dbReference>
<dbReference type="Pfam" id="PF01042">
    <property type="entry name" value="Ribonuc_L-PSP"/>
    <property type="match status" value="1"/>
</dbReference>
<accession>A0ABX1XBG4</accession>
<dbReference type="Gene3D" id="3.30.1330.40">
    <property type="entry name" value="RutC-like"/>
    <property type="match status" value="1"/>
</dbReference>
<dbReference type="SUPFAM" id="SSF55298">
    <property type="entry name" value="YjgF-like"/>
    <property type="match status" value="1"/>
</dbReference>
<dbReference type="CDD" id="cd00448">
    <property type="entry name" value="YjgF_YER057c_UK114_family"/>
    <property type="match status" value="1"/>
</dbReference>
<keyword evidence="3" id="KW-1185">Reference proteome</keyword>
<protein>
    <submittedName>
        <fullName evidence="2">RidA family protein</fullName>
    </submittedName>
</protein>
<name>A0ABX1XBG4_9BACL</name>
<dbReference type="InterPro" id="IPR035959">
    <property type="entry name" value="RutC-like_sf"/>
</dbReference>
<sequence>MNKEITLPYPNTKPFSSAIQTTNTLYISGQGSIDLQTGEIIGTDVQTQTIKTMNNIGEILSAANLTFQDLVKVNVYLTNRSDYQEFNETYRQFFQAPYPARTTIYCDLNYDLLVEIDAIAVGYPTE</sequence>
<dbReference type="Proteomes" id="UP000653578">
    <property type="component" value="Unassembled WGS sequence"/>
</dbReference>
<dbReference type="InterPro" id="IPR006175">
    <property type="entry name" value="YjgF/YER057c/UK114"/>
</dbReference>
<evidence type="ECO:0000313" key="2">
    <source>
        <dbReference type="EMBL" id="NOU65401.1"/>
    </source>
</evidence>
<organism evidence="2 3">
    <name type="scientific">Paenibacillus plantarum</name>
    <dbReference type="NCBI Taxonomy" id="2654975"/>
    <lineage>
        <taxon>Bacteria</taxon>
        <taxon>Bacillati</taxon>
        <taxon>Bacillota</taxon>
        <taxon>Bacilli</taxon>
        <taxon>Bacillales</taxon>
        <taxon>Paenibacillaceae</taxon>
        <taxon>Paenibacillus</taxon>
    </lineage>
</organism>
<dbReference type="RefSeq" id="WP_171631408.1">
    <property type="nucleotide sequence ID" value="NZ_WHNY01000044.1"/>
</dbReference>
<gene>
    <name evidence="2" type="ORF">GC096_15310</name>
</gene>
<dbReference type="EMBL" id="WHNY01000044">
    <property type="protein sequence ID" value="NOU65401.1"/>
    <property type="molecule type" value="Genomic_DNA"/>
</dbReference>
<evidence type="ECO:0000313" key="3">
    <source>
        <dbReference type="Proteomes" id="UP000653578"/>
    </source>
</evidence>
<comment type="caution">
    <text evidence="2">The sequence shown here is derived from an EMBL/GenBank/DDBJ whole genome shotgun (WGS) entry which is preliminary data.</text>
</comment>
<comment type="similarity">
    <text evidence="1">Belongs to the RutC family.</text>
</comment>
<proteinExistence type="inferred from homology"/>